<dbReference type="EMBL" id="JAAKZY010000371">
    <property type="protein sequence ID" value="NGO15369.1"/>
    <property type="molecule type" value="Genomic_DNA"/>
</dbReference>
<name>A0A6G4VML5_9ACTN</name>
<organism evidence="1 2">
    <name type="scientific">Streptomyces scabichelini</name>
    <dbReference type="NCBI Taxonomy" id="2711217"/>
    <lineage>
        <taxon>Bacteria</taxon>
        <taxon>Bacillati</taxon>
        <taxon>Actinomycetota</taxon>
        <taxon>Actinomycetes</taxon>
        <taxon>Kitasatosporales</taxon>
        <taxon>Streptomycetaceae</taxon>
        <taxon>Streptomyces</taxon>
    </lineage>
</organism>
<gene>
    <name evidence="1" type="ORF">G5C60_49280</name>
</gene>
<keyword evidence="2" id="KW-1185">Reference proteome</keyword>
<evidence type="ECO:0000313" key="1">
    <source>
        <dbReference type="EMBL" id="NGO15369.1"/>
    </source>
</evidence>
<dbReference type="Proteomes" id="UP000472335">
    <property type="component" value="Unassembled WGS sequence"/>
</dbReference>
<dbReference type="RefSeq" id="WP_165270611.1">
    <property type="nucleotide sequence ID" value="NZ_JAAKZY010000371.1"/>
</dbReference>
<sequence length="303" mass="32091">MQQYGLTPYHESESYEQELEFGAEAQVPGEYEIQGAEAEFGAHGEQPEYAGPGEAGMFGGHGEAGEFGAHAENWEAGAGLHEGPQYGETGQAELESPLSEQEEIQLASELLEITTEAELEQFLGGLLARIGRGVGGFLKSGVGRAIGGALKNVARFALPLAGKALGTLIPIPGLGTMVGGALGTMASKLFEVQSEGVDRQEYEFEVARRFVRLAATAANNAALDQRQGAPQLLARDALLSAARRHAPGLVRYPQLVGRPAPWYWPAQPPAASMNGAGQPGLDADRPQSGRWVRHGRKIVILGL</sequence>
<protein>
    <submittedName>
        <fullName evidence="1">Uncharacterized protein</fullName>
    </submittedName>
</protein>
<comment type="caution">
    <text evidence="1">The sequence shown here is derived from an EMBL/GenBank/DDBJ whole genome shotgun (WGS) entry which is preliminary data.</text>
</comment>
<dbReference type="AlphaFoldDB" id="A0A6G4VML5"/>
<reference evidence="1 2" key="1">
    <citation type="submission" date="2020-02" db="EMBL/GenBank/DDBJ databases">
        <title>Whole-genome analyses of novel actinobacteria.</title>
        <authorList>
            <person name="Sahin N."/>
            <person name="Gencbay T."/>
        </authorList>
    </citation>
    <scope>NUCLEOTIDE SEQUENCE [LARGE SCALE GENOMIC DNA]</scope>
    <source>
        <strain evidence="1 2">HC44</strain>
    </source>
</reference>
<accession>A0A6G4VML5</accession>
<proteinExistence type="predicted"/>
<evidence type="ECO:0000313" key="2">
    <source>
        <dbReference type="Proteomes" id="UP000472335"/>
    </source>
</evidence>